<proteinExistence type="predicted"/>
<evidence type="ECO:0000313" key="2">
    <source>
        <dbReference type="EMBL" id="CAK0856242.1"/>
    </source>
</evidence>
<feature type="chain" id="PRO_5047437546" description="Secreted protein" evidence="1">
    <location>
        <begin position="19"/>
        <end position="216"/>
    </location>
</feature>
<feature type="signal peptide" evidence="1">
    <location>
        <begin position="1"/>
        <end position="18"/>
    </location>
</feature>
<protein>
    <recommendedName>
        <fullName evidence="4">Secreted protein</fullName>
    </recommendedName>
</protein>
<organism evidence="2 3">
    <name type="scientific">Prorocentrum cordatum</name>
    <dbReference type="NCBI Taxonomy" id="2364126"/>
    <lineage>
        <taxon>Eukaryota</taxon>
        <taxon>Sar</taxon>
        <taxon>Alveolata</taxon>
        <taxon>Dinophyceae</taxon>
        <taxon>Prorocentrales</taxon>
        <taxon>Prorocentraceae</taxon>
        <taxon>Prorocentrum</taxon>
    </lineage>
</organism>
<accession>A0ABN9UAD5</accession>
<gene>
    <name evidence="2" type="ORF">PCOR1329_LOCUS46689</name>
</gene>
<comment type="caution">
    <text evidence="2">The sequence shown here is derived from an EMBL/GenBank/DDBJ whole genome shotgun (WGS) entry which is preliminary data.</text>
</comment>
<dbReference type="Proteomes" id="UP001189429">
    <property type="component" value="Unassembled WGS sequence"/>
</dbReference>
<dbReference type="EMBL" id="CAUYUJ010015616">
    <property type="protein sequence ID" value="CAK0856242.1"/>
    <property type="molecule type" value="Genomic_DNA"/>
</dbReference>
<evidence type="ECO:0008006" key="4">
    <source>
        <dbReference type="Google" id="ProtNLM"/>
    </source>
</evidence>
<name>A0ABN9UAD5_9DINO</name>
<reference evidence="2" key="1">
    <citation type="submission" date="2023-10" db="EMBL/GenBank/DDBJ databases">
        <authorList>
            <person name="Chen Y."/>
            <person name="Shah S."/>
            <person name="Dougan E. K."/>
            <person name="Thang M."/>
            <person name="Chan C."/>
        </authorList>
    </citation>
    <scope>NUCLEOTIDE SEQUENCE [LARGE SCALE GENOMIC DNA]</scope>
</reference>
<sequence length="216" mass="24144">MARLNVVLFALTLGVVEGARHAKMFESDDALLACTDFTTEDRLIIAAADKPYWDYMYETGTYYTQARFRHSTKAELDKFKSKLTCTEIIGKMPRTLKCAKCASTNTNKPSLWLSRCAAAKDLDDFKRIQEEVASEDGSCLVGGDLSFGQTVSECSASKVIDMDAYNFTVFQSCVMESDAELEKEKTDLQAKILSLKESSQSIDNKHALLDKLFRAH</sequence>
<evidence type="ECO:0000256" key="1">
    <source>
        <dbReference type="SAM" id="SignalP"/>
    </source>
</evidence>
<keyword evidence="3" id="KW-1185">Reference proteome</keyword>
<keyword evidence="1" id="KW-0732">Signal</keyword>
<evidence type="ECO:0000313" key="3">
    <source>
        <dbReference type="Proteomes" id="UP001189429"/>
    </source>
</evidence>